<sequence length="266" mass="29455">MNLLDKQEALAPMIPITTYDDISNSEFTEDERSDSEEDSDDSEEDSDDSEEDSDDSEEDSDDSEDDSGDSEEGSDDSEGDSDDSEGDSDDSEEDSDTLSEVMSEATDSYDDTPSESDSDEEYEESSSDEGEEVIIYADEVEDMTKSALFTPVLPLPQTDEETTSTTPSSSPPPDSTEPEDPPMFINPFNPYEGPLYIAKYTMSPDEDMEKCERLAFEVIEGFIKLGAIRRAEVRATEKIGPLSDVDYEGDSEEEEEVDELVDGELF</sequence>
<protein>
    <submittedName>
        <fullName evidence="2">Uncharacterized protein</fullName>
    </submittedName>
</protein>
<feature type="compositionally biased region" description="Acidic residues" evidence="1">
    <location>
        <begin position="107"/>
        <end position="132"/>
    </location>
</feature>
<feature type="compositionally biased region" description="Acidic residues" evidence="1">
    <location>
        <begin position="245"/>
        <end position="266"/>
    </location>
</feature>
<evidence type="ECO:0000256" key="1">
    <source>
        <dbReference type="SAM" id="MobiDB-lite"/>
    </source>
</evidence>
<evidence type="ECO:0000313" key="3">
    <source>
        <dbReference type="Proteomes" id="UP000054988"/>
    </source>
</evidence>
<dbReference type="AlphaFoldDB" id="A0A0W0FAE1"/>
<comment type="caution">
    <text evidence="2">The sequence shown here is derived from an EMBL/GenBank/DDBJ whole genome shotgun (WGS) entry which is preliminary data.</text>
</comment>
<evidence type="ECO:0000313" key="2">
    <source>
        <dbReference type="EMBL" id="KTB33257.1"/>
    </source>
</evidence>
<feature type="region of interest" description="Disordered" evidence="1">
    <location>
        <begin position="1"/>
        <end position="189"/>
    </location>
</feature>
<feature type="region of interest" description="Disordered" evidence="1">
    <location>
        <begin position="242"/>
        <end position="266"/>
    </location>
</feature>
<accession>A0A0W0FAE1</accession>
<reference evidence="2 3" key="1">
    <citation type="submission" date="2015-12" db="EMBL/GenBank/DDBJ databases">
        <title>Draft genome sequence of Moniliophthora roreri, the causal agent of frosty pod rot of cacao.</title>
        <authorList>
            <person name="Aime M.C."/>
            <person name="Diaz-Valderrama J.R."/>
            <person name="Kijpornyongpan T."/>
            <person name="Phillips-Mora W."/>
        </authorList>
    </citation>
    <scope>NUCLEOTIDE SEQUENCE [LARGE SCALE GENOMIC DNA]</scope>
    <source>
        <strain evidence="2 3">MCA 2952</strain>
    </source>
</reference>
<proteinExistence type="predicted"/>
<gene>
    <name evidence="2" type="ORF">WG66_14150</name>
</gene>
<dbReference type="EMBL" id="LATX01002182">
    <property type="protein sequence ID" value="KTB33257.1"/>
    <property type="molecule type" value="Genomic_DNA"/>
</dbReference>
<name>A0A0W0FAE1_MONRR</name>
<feature type="compositionally biased region" description="Acidic residues" evidence="1">
    <location>
        <begin position="27"/>
        <end position="97"/>
    </location>
</feature>
<organism evidence="2 3">
    <name type="scientific">Moniliophthora roreri</name>
    <name type="common">Frosty pod rot fungus</name>
    <name type="synonym">Monilia roreri</name>
    <dbReference type="NCBI Taxonomy" id="221103"/>
    <lineage>
        <taxon>Eukaryota</taxon>
        <taxon>Fungi</taxon>
        <taxon>Dikarya</taxon>
        <taxon>Basidiomycota</taxon>
        <taxon>Agaricomycotina</taxon>
        <taxon>Agaricomycetes</taxon>
        <taxon>Agaricomycetidae</taxon>
        <taxon>Agaricales</taxon>
        <taxon>Marasmiineae</taxon>
        <taxon>Marasmiaceae</taxon>
        <taxon>Moniliophthora</taxon>
    </lineage>
</organism>
<dbReference type="Proteomes" id="UP000054988">
    <property type="component" value="Unassembled WGS sequence"/>
</dbReference>